<keyword evidence="1" id="KW-0812">Transmembrane</keyword>
<feature type="transmembrane region" description="Helical" evidence="1">
    <location>
        <begin position="5"/>
        <end position="21"/>
    </location>
</feature>
<proteinExistence type="predicted"/>
<organism evidence="2">
    <name type="scientific">uncultured Sphingomonadaceae bacterium</name>
    <dbReference type="NCBI Taxonomy" id="169976"/>
    <lineage>
        <taxon>Bacteria</taxon>
        <taxon>Pseudomonadati</taxon>
        <taxon>Pseudomonadota</taxon>
        <taxon>Alphaproteobacteria</taxon>
        <taxon>Sphingomonadales</taxon>
        <taxon>Sphingomonadaceae</taxon>
        <taxon>environmental samples</taxon>
    </lineage>
</organism>
<gene>
    <name evidence="2" type="ORF">AVDCRST_MAG39-2241</name>
</gene>
<evidence type="ECO:0000256" key="1">
    <source>
        <dbReference type="SAM" id="Phobius"/>
    </source>
</evidence>
<accession>A0A6J4T5K1</accession>
<feature type="transmembrane region" description="Helical" evidence="1">
    <location>
        <begin position="27"/>
        <end position="44"/>
    </location>
</feature>
<keyword evidence="1" id="KW-0472">Membrane</keyword>
<protein>
    <submittedName>
        <fullName evidence="2">Uncharacterized protein</fullName>
    </submittedName>
</protein>
<evidence type="ECO:0000313" key="2">
    <source>
        <dbReference type="EMBL" id="CAA9514005.1"/>
    </source>
</evidence>
<keyword evidence="1" id="KW-1133">Transmembrane helix</keyword>
<reference evidence="2" key="1">
    <citation type="submission" date="2020-02" db="EMBL/GenBank/DDBJ databases">
        <authorList>
            <person name="Meier V. D."/>
        </authorList>
    </citation>
    <scope>NUCLEOTIDE SEQUENCE</scope>
    <source>
        <strain evidence="2">AVDCRST_MAG39</strain>
    </source>
</reference>
<dbReference type="EMBL" id="CADCVW010000090">
    <property type="protein sequence ID" value="CAA9514005.1"/>
    <property type="molecule type" value="Genomic_DNA"/>
</dbReference>
<dbReference type="AlphaFoldDB" id="A0A6J4T5K1"/>
<sequence>MEALLPVIAGVIGLVIVWKALKGVVKLVGFVLVLAIVAALYFGML</sequence>
<name>A0A6J4T5K1_9SPHN</name>